<dbReference type="GO" id="GO:0006508">
    <property type="term" value="P:proteolysis"/>
    <property type="evidence" value="ECO:0007669"/>
    <property type="project" value="UniProtKB-KW"/>
</dbReference>
<feature type="binding site" evidence="1">
    <location>
        <position position="204"/>
    </location>
    <ligand>
        <name>Zn(2+)</name>
        <dbReference type="ChEBI" id="CHEBI:29105"/>
        <note>catalytic</note>
    </ligand>
</feature>
<dbReference type="InterPro" id="IPR006026">
    <property type="entry name" value="Peptidase_Metallo"/>
</dbReference>
<feature type="active site" evidence="1">
    <location>
        <position position="201"/>
    </location>
</feature>
<dbReference type="Gene3D" id="3.40.390.10">
    <property type="entry name" value="Collagenase (Catalytic Domain)"/>
    <property type="match status" value="1"/>
</dbReference>
<keyword evidence="1 2" id="KW-0862">Zinc</keyword>
<keyword evidence="4" id="KW-1185">Reference proteome</keyword>
<dbReference type="PROSITE" id="PS51864">
    <property type="entry name" value="ASTACIN"/>
    <property type="match status" value="1"/>
</dbReference>
<dbReference type="PANTHER" id="PTHR10127">
    <property type="entry name" value="DISCOIDIN, CUB, EGF, LAMININ , AND ZINC METALLOPROTEASE DOMAIN CONTAINING"/>
    <property type="match status" value="1"/>
</dbReference>
<keyword evidence="1 2" id="KW-0378">Hydrolase</keyword>
<dbReference type="Proteomes" id="UP001152795">
    <property type="component" value="Unassembled WGS sequence"/>
</dbReference>
<dbReference type="AlphaFoldDB" id="A0A7D9I5T0"/>
<keyword evidence="1 2" id="KW-0479">Metal-binding</keyword>
<dbReference type="EMBL" id="CACRXK020003188">
    <property type="protein sequence ID" value="CAB3997790.1"/>
    <property type="molecule type" value="Genomic_DNA"/>
</dbReference>
<evidence type="ECO:0000313" key="3">
    <source>
        <dbReference type="EMBL" id="CAB3997790.1"/>
    </source>
</evidence>
<dbReference type="Pfam" id="PF01400">
    <property type="entry name" value="Astacin"/>
    <property type="match status" value="1"/>
</dbReference>
<comment type="caution">
    <text evidence="1">Lacks conserved residue(s) required for the propagation of feature annotation.</text>
</comment>
<comment type="caution">
    <text evidence="3">The sequence shown here is derived from an EMBL/GenBank/DDBJ whole genome shotgun (WGS) entry which is preliminary data.</text>
</comment>
<keyword evidence="1 2" id="KW-0645">Protease</keyword>
<dbReference type="GO" id="GO:0004222">
    <property type="term" value="F:metalloendopeptidase activity"/>
    <property type="evidence" value="ECO:0007669"/>
    <property type="project" value="UniProtKB-UniRule"/>
</dbReference>
<dbReference type="SUPFAM" id="SSF55486">
    <property type="entry name" value="Metalloproteases ('zincins'), catalytic domain"/>
    <property type="match status" value="1"/>
</dbReference>
<feature type="binding site" evidence="1">
    <location>
        <position position="210"/>
    </location>
    <ligand>
        <name>Zn(2+)</name>
        <dbReference type="ChEBI" id="CHEBI:29105"/>
        <note>catalytic</note>
    </ligand>
</feature>
<keyword evidence="1 2" id="KW-0482">Metalloprotease</keyword>
<protein>
    <recommendedName>
        <fullName evidence="2">Metalloendopeptidase</fullName>
        <ecNumber evidence="2">3.4.24.-</ecNumber>
    </recommendedName>
</protein>
<dbReference type="PRINTS" id="PR00480">
    <property type="entry name" value="ASTACIN"/>
</dbReference>
<evidence type="ECO:0000256" key="2">
    <source>
        <dbReference type="RuleBase" id="RU361183"/>
    </source>
</evidence>
<dbReference type="InterPro" id="IPR001506">
    <property type="entry name" value="Peptidase_M12A"/>
</dbReference>
<dbReference type="InterPro" id="IPR024079">
    <property type="entry name" value="MetalloPept_cat_dom_sf"/>
</dbReference>
<sequence>MWSFMVAFLLVVASAEFVPEYTTESIPEYPNSTDELRTISTNAPEDGNFTLNNLTSEENTANTTSNQTAFELIMEANSDVGEDIEVHEFDMRFPMAQSDAVEGQEDAPIRDRSALWPGGVIPYEFGNTIGGQRWFKKLITGAMSEWEAKTCIKFRRKTVYDRNYVHIHIGNGCNSDVGMVGGRQTISLGNGCAHHSVVLHELGHVVGFWHEQNRPDRDSYVRIVTKNIIPSK</sequence>
<dbReference type="OrthoDB" id="291007at2759"/>
<dbReference type="EC" id="3.4.24.-" evidence="2"/>
<dbReference type="GO" id="GO:0008270">
    <property type="term" value="F:zinc ion binding"/>
    <property type="evidence" value="ECO:0007669"/>
    <property type="project" value="UniProtKB-UniRule"/>
</dbReference>
<dbReference type="SMART" id="SM00235">
    <property type="entry name" value="ZnMc"/>
    <property type="match status" value="1"/>
</dbReference>
<name>A0A7D9I5T0_PARCT</name>
<evidence type="ECO:0000313" key="4">
    <source>
        <dbReference type="Proteomes" id="UP001152795"/>
    </source>
</evidence>
<dbReference type="PANTHER" id="PTHR10127:SF893">
    <property type="entry name" value="METALLOENDOPEPTIDASE"/>
    <property type="match status" value="1"/>
</dbReference>
<organism evidence="3 4">
    <name type="scientific">Paramuricea clavata</name>
    <name type="common">Red gorgonian</name>
    <name type="synonym">Violescent sea-whip</name>
    <dbReference type="NCBI Taxonomy" id="317549"/>
    <lineage>
        <taxon>Eukaryota</taxon>
        <taxon>Metazoa</taxon>
        <taxon>Cnidaria</taxon>
        <taxon>Anthozoa</taxon>
        <taxon>Octocorallia</taxon>
        <taxon>Malacalcyonacea</taxon>
        <taxon>Plexauridae</taxon>
        <taxon>Paramuricea</taxon>
    </lineage>
</organism>
<comment type="cofactor">
    <cofactor evidence="1 2">
        <name>Zn(2+)</name>
        <dbReference type="ChEBI" id="CHEBI:29105"/>
    </cofactor>
    <text evidence="1 2">Binds 1 zinc ion per subunit.</text>
</comment>
<evidence type="ECO:0000256" key="1">
    <source>
        <dbReference type="PROSITE-ProRule" id="PRU01211"/>
    </source>
</evidence>
<proteinExistence type="predicted"/>
<gene>
    <name evidence="3" type="ORF">PACLA_8A030456</name>
</gene>
<reference evidence="3" key="1">
    <citation type="submission" date="2020-04" db="EMBL/GenBank/DDBJ databases">
        <authorList>
            <person name="Alioto T."/>
            <person name="Alioto T."/>
            <person name="Gomez Garrido J."/>
        </authorList>
    </citation>
    <scope>NUCLEOTIDE SEQUENCE</scope>
    <source>
        <strain evidence="3">A484AB</strain>
    </source>
</reference>
<accession>A0A7D9I5T0</accession>
<feature type="binding site" evidence="1">
    <location>
        <position position="200"/>
    </location>
    <ligand>
        <name>Zn(2+)</name>
        <dbReference type="ChEBI" id="CHEBI:29105"/>
        <note>catalytic</note>
    </ligand>
</feature>